<dbReference type="EMBL" id="CP001325">
    <property type="protein sequence ID" value="ACO62907.1"/>
    <property type="molecule type" value="Genomic_DNA"/>
</dbReference>
<dbReference type="Gene3D" id="1.10.238.10">
    <property type="entry name" value="EF-hand"/>
    <property type="match status" value="1"/>
</dbReference>
<dbReference type="AlphaFoldDB" id="C1E3C3"/>
<name>C1E3C3_MICCC</name>
<keyword evidence="2" id="KW-1185">Reference proteome</keyword>
<protein>
    <recommendedName>
        <fullName evidence="3">EF-hand domain-containing protein</fullName>
    </recommendedName>
</protein>
<dbReference type="SUPFAM" id="SSF47473">
    <property type="entry name" value="EF-hand"/>
    <property type="match status" value="1"/>
</dbReference>
<accession>C1E3C3</accession>
<dbReference type="RefSeq" id="XP_002501649.1">
    <property type="nucleotide sequence ID" value="XM_002501603.1"/>
</dbReference>
<dbReference type="KEGG" id="mis:MICPUN_57630"/>
<gene>
    <name evidence="1" type="ORF">MICPUN_57630</name>
</gene>
<dbReference type="GeneID" id="8242560"/>
<dbReference type="Proteomes" id="UP000002009">
    <property type="component" value="Chromosome 4"/>
</dbReference>
<dbReference type="InParanoid" id="C1E3C3"/>
<dbReference type="InterPro" id="IPR052603">
    <property type="entry name" value="EFCB6"/>
</dbReference>
<evidence type="ECO:0000313" key="1">
    <source>
        <dbReference type="EMBL" id="ACO62907.1"/>
    </source>
</evidence>
<organism evidence="1 2">
    <name type="scientific">Micromonas commoda (strain RCC299 / NOUM17 / CCMP2709)</name>
    <name type="common">Picoplanktonic green alga</name>
    <dbReference type="NCBI Taxonomy" id="296587"/>
    <lineage>
        <taxon>Eukaryota</taxon>
        <taxon>Viridiplantae</taxon>
        <taxon>Chlorophyta</taxon>
        <taxon>Mamiellophyceae</taxon>
        <taxon>Mamiellales</taxon>
        <taxon>Mamiellaceae</taxon>
        <taxon>Micromonas</taxon>
    </lineage>
</organism>
<dbReference type="InterPro" id="IPR011992">
    <property type="entry name" value="EF-hand-dom_pair"/>
</dbReference>
<dbReference type="PANTHER" id="PTHR20875">
    <property type="entry name" value="EF-HAND CALCIUM-BINDING DOMAIN-CONTAINING PROTEIN 6-RELATED"/>
    <property type="match status" value="1"/>
</dbReference>
<proteinExistence type="predicted"/>
<dbReference type="OrthoDB" id="272072at2759"/>
<dbReference type="PANTHER" id="PTHR20875:SF0">
    <property type="entry name" value="GH12158P"/>
    <property type="match status" value="1"/>
</dbReference>
<evidence type="ECO:0000313" key="2">
    <source>
        <dbReference type="Proteomes" id="UP000002009"/>
    </source>
</evidence>
<reference evidence="1 2" key="1">
    <citation type="journal article" date="2009" name="Science">
        <title>Green evolution and dynamic adaptations revealed by genomes of the marine picoeukaryotes Micromonas.</title>
        <authorList>
            <person name="Worden A.Z."/>
            <person name="Lee J.H."/>
            <person name="Mock T."/>
            <person name="Rouze P."/>
            <person name="Simmons M.P."/>
            <person name="Aerts A.L."/>
            <person name="Allen A.E."/>
            <person name="Cuvelier M.L."/>
            <person name="Derelle E."/>
            <person name="Everett M.V."/>
            <person name="Foulon E."/>
            <person name="Grimwood J."/>
            <person name="Gundlach H."/>
            <person name="Henrissat B."/>
            <person name="Napoli C."/>
            <person name="McDonald S.M."/>
            <person name="Parker M.S."/>
            <person name="Rombauts S."/>
            <person name="Salamov A."/>
            <person name="Von Dassow P."/>
            <person name="Badger J.H."/>
            <person name="Coutinho P.M."/>
            <person name="Demir E."/>
            <person name="Dubchak I."/>
            <person name="Gentemann C."/>
            <person name="Eikrem W."/>
            <person name="Gready J.E."/>
            <person name="John U."/>
            <person name="Lanier W."/>
            <person name="Lindquist E.A."/>
            <person name="Lucas S."/>
            <person name="Mayer K.F."/>
            <person name="Moreau H."/>
            <person name="Not F."/>
            <person name="Otillar R."/>
            <person name="Panaud O."/>
            <person name="Pangilinan J."/>
            <person name="Paulsen I."/>
            <person name="Piegu B."/>
            <person name="Poliakov A."/>
            <person name="Robbens S."/>
            <person name="Schmutz J."/>
            <person name="Toulza E."/>
            <person name="Wyss T."/>
            <person name="Zelensky A."/>
            <person name="Zhou K."/>
            <person name="Armbrust E.V."/>
            <person name="Bhattacharya D."/>
            <person name="Goodenough U.W."/>
            <person name="Van de Peer Y."/>
            <person name="Grigoriev I.V."/>
        </authorList>
    </citation>
    <scope>NUCLEOTIDE SEQUENCE [LARGE SCALE GENOMIC DNA]</scope>
    <source>
        <strain evidence="2">RCC299 / NOUM17</strain>
    </source>
</reference>
<dbReference type="STRING" id="296587.C1E3C3"/>
<evidence type="ECO:0008006" key="3">
    <source>
        <dbReference type="Google" id="ProtNLM"/>
    </source>
</evidence>
<sequence>MALDLDRVYKQRIRIQDFFGDFDRLRCGSITPTQFARALALAGFNLTQAQYRELSDAYPSTVEDRPVCYKDFCADVNGVFTKYNLEKAPTQEVDPAPASLLDTERFSAKPTRSLGDAKDEEVDALLDAIAEGVRKRRVEVKPFFNDACANQNSPMRVNHVTKAQFKQVVRAHVARELGDESMDAVADRFSDDDGFVNFVSFSACVDPKEEAYHPYRRSLQ</sequence>